<name>A0ABV1E382_9FIRM</name>
<comment type="caution">
    <text evidence="2">The sequence shown here is derived from an EMBL/GenBank/DDBJ whole genome shotgun (WGS) entry which is preliminary data.</text>
</comment>
<dbReference type="Pfam" id="PF01966">
    <property type="entry name" value="HD"/>
    <property type="match status" value="1"/>
</dbReference>
<organism evidence="2 3">
    <name type="scientific">Solibaculum intestinale</name>
    <dbReference type="NCBI Taxonomy" id="3133165"/>
    <lineage>
        <taxon>Bacteria</taxon>
        <taxon>Bacillati</taxon>
        <taxon>Bacillota</taxon>
        <taxon>Clostridia</taxon>
        <taxon>Eubacteriales</taxon>
        <taxon>Oscillospiraceae</taxon>
        <taxon>Solibaculum</taxon>
    </lineage>
</organism>
<evidence type="ECO:0000313" key="2">
    <source>
        <dbReference type="EMBL" id="MEQ2441774.1"/>
    </source>
</evidence>
<keyword evidence="3" id="KW-1185">Reference proteome</keyword>
<evidence type="ECO:0000259" key="1">
    <source>
        <dbReference type="PROSITE" id="PS51831"/>
    </source>
</evidence>
<dbReference type="PROSITE" id="PS51831">
    <property type="entry name" value="HD"/>
    <property type="match status" value="1"/>
</dbReference>
<dbReference type="SMART" id="SM00471">
    <property type="entry name" value="HDc"/>
    <property type="match status" value="1"/>
</dbReference>
<sequence length="225" mass="24811">MEHFYRTVTYEEIRKNKEIGAYIEAANGVLGAIGFTEHGLPHVCRAAGVAANLLRELGFEERTCELAAIAGYLHDIGNTVNRVDHAQSGALMAFSILSRLGMPPEEVAVVASAIGHHDEGTAAPVNEVAAALILADKSDVRRSRVRNKSGIMTDIHDRVNYAVERTELQVRREEKAVLLQMSIDTAICPVMDYFEIFLSRMLLCRKAADSLGLTFELVINQSRML</sequence>
<dbReference type="Proteomes" id="UP001489509">
    <property type="component" value="Unassembled WGS sequence"/>
</dbReference>
<reference evidence="2 3" key="1">
    <citation type="submission" date="2024-03" db="EMBL/GenBank/DDBJ databases">
        <title>Human intestinal bacterial collection.</title>
        <authorList>
            <person name="Pauvert C."/>
            <person name="Hitch T.C.A."/>
            <person name="Clavel T."/>
        </authorList>
    </citation>
    <scope>NUCLEOTIDE SEQUENCE [LARGE SCALE GENOMIC DNA]</scope>
    <source>
        <strain evidence="2 3">CLA-JM-H44</strain>
    </source>
</reference>
<dbReference type="Gene3D" id="1.10.3210.10">
    <property type="entry name" value="Hypothetical protein af1432"/>
    <property type="match status" value="1"/>
</dbReference>
<gene>
    <name evidence="2" type="ORF">WMO26_13125</name>
</gene>
<dbReference type="InterPro" id="IPR003607">
    <property type="entry name" value="HD/PDEase_dom"/>
</dbReference>
<dbReference type="SUPFAM" id="SSF109604">
    <property type="entry name" value="HD-domain/PDEase-like"/>
    <property type="match status" value="1"/>
</dbReference>
<proteinExistence type="predicted"/>
<dbReference type="InterPro" id="IPR006674">
    <property type="entry name" value="HD_domain"/>
</dbReference>
<dbReference type="InterPro" id="IPR039967">
    <property type="entry name" value="MJ1020-like"/>
</dbReference>
<dbReference type="EMBL" id="JBBMFD010000043">
    <property type="protein sequence ID" value="MEQ2441774.1"/>
    <property type="molecule type" value="Genomic_DNA"/>
</dbReference>
<feature type="domain" description="HD" evidence="1">
    <location>
        <begin position="39"/>
        <end position="141"/>
    </location>
</feature>
<dbReference type="PANTHER" id="PTHR40517:SF1">
    <property type="entry name" value="METAL-DEPENDENT PHOSPHOHYDROLASE, HD SUPERFAMILY-RELATED"/>
    <property type="match status" value="1"/>
</dbReference>
<dbReference type="PANTHER" id="PTHR40517">
    <property type="entry name" value="METAL-DEPENDENT PHOSPHOHYDROLASE, HD SUPERFAMILY-RELATED"/>
    <property type="match status" value="1"/>
</dbReference>
<protein>
    <submittedName>
        <fullName evidence="2">HD domain-containing protein</fullName>
    </submittedName>
</protein>
<accession>A0ABV1E382</accession>
<evidence type="ECO:0000313" key="3">
    <source>
        <dbReference type="Proteomes" id="UP001489509"/>
    </source>
</evidence>
<dbReference type="RefSeq" id="WP_349221083.1">
    <property type="nucleotide sequence ID" value="NZ_JBBMFD010000043.1"/>
</dbReference>